<dbReference type="EMBL" id="WKKI01000006">
    <property type="protein sequence ID" value="MRX71640.1"/>
    <property type="molecule type" value="Genomic_DNA"/>
</dbReference>
<sequence>MKNTQHYTASKQQRKGLESLPILTLEQFFHDEKGTQCTSIGNSIGGNLLEHPGNAVFYQILFEVRKKECVQEIFIEIDESSKTSKLVSERVYILANATREEVSSWLSDLNPSYITSGYQFGIPNIAPVLLDKYEVFSLWWD</sequence>
<dbReference type="AlphaFoldDB" id="A0A7X2IXJ6"/>
<evidence type="ECO:0000313" key="1">
    <source>
        <dbReference type="EMBL" id="MRX71640.1"/>
    </source>
</evidence>
<keyword evidence="2" id="KW-1185">Reference proteome</keyword>
<reference evidence="1 2" key="1">
    <citation type="submission" date="2019-11" db="EMBL/GenBank/DDBJ databases">
        <title>Bacillus lacus genome.</title>
        <authorList>
            <person name="Allen C.J."/>
            <person name="Newman J.D."/>
        </authorList>
    </citation>
    <scope>NUCLEOTIDE SEQUENCE [LARGE SCALE GENOMIC DNA]</scope>
    <source>
        <strain evidence="1 2">KCTC 33946</strain>
    </source>
</reference>
<proteinExistence type="predicted"/>
<dbReference type="RefSeq" id="WP_154306776.1">
    <property type="nucleotide sequence ID" value="NZ_WKKI01000006.1"/>
</dbReference>
<protein>
    <submittedName>
        <fullName evidence="1">Uncharacterized protein</fullName>
    </submittedName>
</protein>
<organism evidence="1 2">
    <name type="scientific">Metabacillus lacus</name>
    <dbReference type="NCBI Taxonomy" id="1983721"/>
    <lineage>
        <taxon>Bacteria</taxon>
        <taxon>Bacillati</taxon>
        <taxon>Bacillota</taxon>
        <taxon>Bacilli</taxon>
        <taxon>Bacillales</taxon>
        <taxon>Bacillaceae</taxon>
        <taxon>Metabacillus</taxon>
    </lineage>
</organism>
<evidence type="ECO:0000313" key="2">
    <source>
        <dbReference type="Proteomes" id="UP000448867"/>
    </source>
</evidence>
<dbReference type="Proteomes" id="UP000448867">
    <property type="component" value="Unassembled WGS sequence"/>
</dbReference>
<gene>
    <name evidence="1" type="ORF">GJU40_05560</name>
</gene>
<dbReference type="OrthoDB" id="1551075at2"/>
<comment type="caution">
    <text evidence="1">The sequence shown here is derived from an EMBL/GenBank/DDBJ whole genome shotgun (WGS) entry which is preliminary data.</text>
</comment>
<accession>A0A7X2IXJ6</accession>
<name>A0A7X2IXJ6_9BACI</name>